<dbReference type="HOGENOM" id="CLU_047535_0_1_5"/>
<comment type="function">
    <text evidence="4 5">Required for flagellar hook formation. May act as a scaffolding protein.</text>
</comment>
<reference evidence="9 10" key="1">
    <citation type="submission" date="2010-04" db="EMBL/GenBank/DDBJ databases">
        <authorList>
            <person name="Qin X."/>
            <person name="Bachman B."/>
            <person name="Battles P."/>
            <person name="Bell A."/>
            <person name="Bess C."/>
            <person name="Bickham C."/>
            <person name="Chaboub L."/>
            <person name="Chen D."/>
            <person name="Coyle M."/>
            <person name="Deiros D.R."/>
            <person name="Dinh H."/>
            <person name="Forbes L."/>
            <person name="Fowler G."/>
            <person name="Francisco L."/>
            <person name="Fu Q."/>
            <person name="Gubbala S."/>
            <person name="Hale W."/>
            <person name="Han Y."/>
            <person name="Hemphill L."/>
            <person name="Highlander S.K."/>
            <person name="Hirani K."/>
            <person name="Hogues M."/>
            <person name="Jackson L."/>
            <person name="Jakkamsetti A."/>
            <person name="Javaid M."/>
            <person name="Jiang H."/>
            <person name="Korchina V."/>
            <person name="Kovar C."/>
            <person name="Lara F."/>
            <person name="Lee S."/>
            <person name="Mata R."/>
            <person name="Mathew T."/>
            <person name="Moen C."/>
            <person name="Morales K."/>
            <person name="Munidasa M."/>
            <person name="Nazareth L."/>
            <person name="Ngo R."/>
            <person name="Nguyen L."/>
            <person name="Okwuonu G."/>
            <person name="Ongeri F."/>
            <person name="Patil S."/>
            <person name="Petrosino J."/>
            <person name="Pham C."/>
            <person name="Pham P."/>
            <person name="Pu L.-L."/>
            <person name="Puazo M."/>
            <person name="Raj R."/>
            <person name="Reid J."/>
            <person name="Rouhana J."/>
            <person name="Saada N."/>
            <person name="Shang Y."/>
            <person name="Simmons D."/>
            <person name="Thornton R."/>
            <person name="Warren J."/>
            <person name="Weissenberger G."/>
            <person name="Zhang J."/>
            <person name="Zhang L."/>
            <person name="Zhou C."/>
            <person name="Zhu D."/>
            <person name="Muzny D."/>
            <person name="Worley K."/>
            <person name="Gibbs R."/>
        </authorList>
    </citation>
    <scope>NUCLEOTIDE SEQUENCE [LARGE SCALE GENOMIC DNA]</scope>
    <source>
        <strain evidence="9 10">ATCC 49957</strain>
    </source>
</reference>
<dbReference type="OrthoDB" id="9785233at2"/>
<evidence type="ECO:0000256" key="1">
    <source>
        <dbReference type="ARBA" id="ARBA00010577"/>
    </source>
</evidence>
<organism evidence="9 10">
    <name type="scientific">Pseudoroseomonas cervicalis ATCC 49957</name>
    <dbReference type="NCBI Taxonomy" id="525371"/>
    <lineage>
        <taxon>Bacteria</taxon>
        <taxon>Pseudomonadati</taxon>
        <taxon>Pseudomonadota</taxon>
        <taxon>Alphaproteobacteria</taxon>
        <taxon>Acetobacterales</taxon>
        <taxon>Roseomonadaceae</taxon>
        <taxon>Roseomonas</taxon>
    </lineage>
</organism>
<evidence type="ECO:0000256" key="6">
    <source>
        <dbReference type="SAM" id="MobiDB-lite"/>
    </source>
</evidence>
<dbReference type="AlphaFoldDB" id="D5RM37"/>
<feature type="domain" description="FlgD Tudor-like" evidence="8">
    <location>
        <begin position="88"/>
        <end position="220"/>
    </location>
</feature>
<sequence length="226" mass="22835">MASSALTTAASSANSTTQSATAKTQLGSDMQSFLTLLTTQLQNQDPMDPTDSSEFATQLAQFSQVEQQIATNAHLESLLSLQQSASLLSSTGLVGNTVEVSSSQIVLKDGATQGLRLPRLADAGGAQGGIVTITNSSGAVVYTEAVALGTEATSWSWNGKGTNGASLADGRYTVGVSGFDARGTSTGTLDFGVVGKVNSVDRSSGGAPRVNIGGLTVGLEALRGLS</sequence>
<evidence type="ECO:0000256" key="5">
    <source>
        <dbReference type="RuleBase" id="RU362076"/>
    </source>
</evidence>
<dbReference type="InterPro" id="IPR005648">
    <property type="entry name" value="FlgD"/>
</dbReference>
<feature type="domain" description="FlgD/Vpr Ig-like" evidence="7">
    <location>
        <begin position="126"/>
        <end position="178"/>
    </location>
</feature>
<gene>
    <name evidence="9" type="primary">flgD</name>
    <name evidence="9" type="ORF">HMPREF0731_2148</name>
</gene>
<keyword evidence="10" id="KW-1185">Reference proteome</keyword>
<evidence type="ECO:0000256" key="2">
    <source>
        <dbReference type="ARBA" id="ARBA00016013"/>
    </source>
</evidence>
<dbReference type="GO" id="GO:0044781">
    <property type="term" value="P:bacterial-type flagellum organization"/>
    <property type="evidence" value="ECO:0007669"/>
    <property type="project" value="UniProtKB-UniRule"/>
</dbReference>
<dbReference type="InterPro" id="IPR025963">
    <property type="entry name" value="FLgD_Tudor"/>
</dbReference>
<protein>
    <recommendedName>
        <fullName evidence="2 5">Basal-body rod modification protein FlgD</fullName>
    </recommendedName>
</protein>
<keyword evidence="9" id="KW-0282">Flagellum</keyword>
<feature type="region of interest" description="Disordered" evidence="6">
    <location>
        <begin position="1"/>
        <end position="24"/>
    </location>
</feature>
<dbReference type="Pfam" id="PF03963">
    <property type="entry name" value="FlgD"/>
    <property type="match status" value="1"/>
</dbReference>
<comment type="caution">
    <text evidence="9">The sequence shown here is derived from an EMBL/GenBank/DDBJ whole genome shotgun (WGS) entry which is preliminary data.</text>
</comment>
<evidence type="ECO:0000313" key="10">
    <source>
        <dbReference type="Proteomes" id="UP000005324"/>
    </source>
</evidence>
<dbReference type="RefSeq" id="WP_007004565.1">
    <property type="nucleotide sequence ID" value="NZ_GG770779.1"/>
</dbReference>
<evidence type="ECO:0000256" key="4">
    <source>
        <dbReference type="ARBA" id="ARBA00024746"/>
    </source>
</evidence>
<dbReference type="Proteomes" id="UP000005324">
    <property type="component" value="Unassembled WGS sequence"/>
</dbReference>
<accession>D5RM37</accession>
<evidence type="ECO:0000259" key="8">
    <source>
        <dbReference type="Pfam" id="PF13861"/>
    </source>
</evidence>
<dbReference type="Gene3D" id="2.30.30.910">
    <property type="match status" value="1"/>
</dbReference>
<keyword evidence="3 5" id="KW-1005">Bacterial flagellum biogenesis</keyword>
<evidence type="ECO:0000256" key="3">
    <source>
        <dbReference type="ARBA" id="ARBA00022795"/>
    </source>
</evidence>
<keyword evidence="9" id="KW-0966">Cell projection</keyword>
<dbReference type="Gene3D" id="2.60.40.4070">
    <property type="match status" value="1"/>
</dbReference>
<dbReference type="EMBL" id="ADVL01000348">
    <property type="protein sequence ID" value="EFH11631.1"/>
    <property type="molecule type" value="Genomic_DNA"/>
</dbReference>
<dbReference type="InterPro" id="IPR025965">
    <property type="entry name" value="FlgD/Vpr_Ig-like"/>
</dbReference>
<evidence type="ECO:0000313" key="9">
    <source>
        <dbReference type="EMBL" id="EFH11631.1"/>
    </source>
</evidence>
<keyword evidence="9" id="KW-0969">Cilium</keyword>
<comment type="similarity">
    <text evidence="1 5">Belongs to the FlgD family.</text>
</comment>
<evidence type="ECO:0000259" key="7">
    <source>
        <dbReference type="Pfam" id="PF13860"/>
    </source>
</evidence>
<dbReference type="Pfam" id="PF13860">
    <property type="entry name" value="FlgD_ig"/>
    <property type="match status" value="1"/>
</dbReference>
<proteinExistence type="inferred from homology"/>
<dbReference type="Pfam" id="PF13861">
    <property type="entry name" value="FLgD_tudor"/>
    <property type="match status" value="1"/>
</dbReference>
<name>D5RM37_9PROT</name>